<protein>
    <recommendedName>
        <fullName evidence="4">CopG-like ribbon-helix-helix domain-containing protein</fullName>
    </recommendedName>
</protein>
<name>A0ABZ1BPX3_9FIRM</name>
<gene>
    <name evidence="2" type="ORF">VLY81_00045</name>
</gene>
<dbReference type="SUPFAM" id="SSF47598">
    <property type="entry name" value="Ribbon-helix-helix"/>
    <property type="match status" value="1"/>
</dbReference>
<dbReference type="Gene3D" id="1.10.1220.10">
    <property type="entry name" value="Met repressor-like"/>
    <property type="match status" value="1"/>
</dbReference>
<evidence type="ECO:0000313" key="3">
    <source>
        <dbReference type="Proteomes" id="UP001333102"/>
    </source>
</evidence>
<evidence type="ECO:0000256" key="1">
    <source>
        <dbReference type="SAM" id="MobiDB-lite"/>
    </source>
</evidence>
<sequence>MPDEKAAEDVVLSIRVPKELRRRVKAQAAVLDLTVQEVIISLLENWLDKVEASQGPAEQSARGASRGRQKPGATRA</sequence>
<keyword evidence="3" id="KW-1185">Reference proteome</keyword>
<evidence type="ECO:0008006" key="4">
    <source>
        <dbReference type="Google" id="ProtNLM"/>
    </source>
</evidence>
<dbReference type="InterPro" id="IPR013321">
    <property type="entry name" value="Arc_rbn_hlx_hlx"/>
</dbReference>
<evidence type="ECO:0000313" key="2">
    <source>
        <dbReference type="EMBL" id="WRP14598.1"/>
    </source>
</evidence>
<reference evidence="3" key="1">
    <citation type="submission" date="2023-12" db="EMBL/GenBank/DDBJ databases">
        <title>Novel isolates from deep terrestrial aquifers shed light on the physiology and ecology of the class Limnochordia.</title>
        <authorList>
            <person name="Karnachuk O.V."/>
            <person name="Lukina A.P."/>
            <person name="Avakyan M.R."/>
            <person name="Kadnikov V."/>
            <person name="Begmatov S."/>
            <person name="Beletsky A.V."/>
            <person name="Mardanov A.V."/>
            <person name="Ravin N.V."/>
        </authorList>
    </citation>
    <scope>NUCLEOTIDE SEQUENCE [LARGE SCALE GENOMIC DNA]</scope>
    <source>
        <strain evidence="3">LN</strain>
    </source>
</reference>
<organism evidence="2 3">
    <name type="scientific">Geochorda subterranea</name>
    <dbReference type="NCBI Taxonomy" id="3109564"/>
    <lineage>
        <taxon>Bacteria</taxon>
        <taxon>Bacillati</taxon>
        <taxon>Bacillota</taxon>
        <taxon>Limnochordia</taxon>
        <taxon>Limnochordales</taxon>
        <taxon>Geochordaceae</taxon>
        <taxon>Geochorda</taxon>
    </lineage>
</organism>
<dbReference type="EMBL" id="CP141614">
    <property type="protein sequence ID" value="WRP14598.1"/>
    <property type="molecule type" value="Genomic_DNA"/>
</dbReference>
<dbReference type="RefSeq" id="WP_324668949.1">
    <property type="nucleotide sequence ID" value="NZ_CP141614.1"/>
</dbReference>
<proteinExistence type="predicted"/>
<dbReference type="InterPro" id="IPR010985">
    <property type="entry name" value="Ribbon_hlx_hlx"/>
</dbReference>
<feature type="region of interest" description="Disordered" evidence="1">
    <location>
        <begin position="52"/>
        <end position="76"/>
    </location>
</feature>
<accession>A0ABZ1BPX3</accession>
<dbReference type="Proteomes" id="UP001333102">
    <property type="component" value="Chromosome"/>
</dbReference>